<dbReference type="EMBL" id="JADGJW010001209">
    <property type="protein sequence ID" value="KAJ3205377.1"/>
    <property type="molecule type" value="Genomic_DNA"/>
</dbReference>
<dbReference type="PANTHER" id="PTHR48041">
    <property type="entry name" value="ABC TRANSPORTER G FAMILY MEMBER 28"/>
    <property type="match status" value="1"/>
</dbReference>
<dbReference type="InterPro" id="IPR003593">
    <property type="entry name" value="AAA+_ATPase"/>
</dbReference>
<evidence type="ECO:0000256" key="4">
    <source>
        <dbReference type="ARBA" id="ARBA00022741"/>
    </source>
</evidence>
<dbReference type="PROSITE" id="PS01186">
    <property type="entry name" value="EGF_2"/>
    <property type="match status" value="1"/>
</dbReference>
<evidence type="ECO:0000313" key="13">
    <source>
        <dbReference type="EMBL" id="KAJ3205377.1"/>
    </source>
</evidence>
<feature type="transmembrane region" description="Helical" evidence="9">
    <location>
        <begin position="805"/>
        <end position="824"/>
    </location>
</feature>
<evidence type="ECO:0000256" key="9">
    <source>
        <dbReference type="SAM" id="Phobius"/>
    </source>
</evidence>
<evidence type="ECO:0008006" key="15">
    <source>
        <dbReference type="Google" id="ProtNLM"/>
    </source>
</evidence>
<dbReference type="Pfam" id="PF01061">
    <property type="entry name" value="ABC2_membrane"/>
    <property type="match status" value="1"/>
</dbReference>
<organism evidence="13 14">
    <name type="scientific">Clydaea vesicula</name>
    <dbReference type="NCBI Taxonomy" id="447962"/>
    <lineage>
        <taxon>Eukaryota</taxon>
        <taxon>Fungi</taxon>
        <taxon>Fungi incertae sedis</taxon>
        <taxon>Chytridiomycota</taxon>
        <taxon>Chytridiomycota incertae sedis</taxon>
        <taxon>Chytridiomycetes</taxon>
        <taxon>Lobulomycetales</taxon>
        <taxon>Lobulomycetaceae</taxon>
        <taxon>Clydaea</taxon>
    </lineage>
</organism>
<keyword evidence="3 9" id="KW-0812">Transmembrane</keyword>
<evidence type="ECO:0000259" key="11">
    <source>
        <dbReference type="PROSITE" id="PS50026"/>
    </source>
</evidence>
<dbReference type="InterPro" id="IPR027417">
    <property type="entry name" value="P-loop_NTPase"/>
</dbReference>
<dbReference type="InterPro" id="IPR003439">
    <property type="entry name" value="ABC_transporter-like_ATP-bd"/>
</dbReference>
<keyword evidence="10" id="KW-0732">Signal</keyword>
<dbReference type="Proteomes" id="UP001211065">
    <property type="component" value="Unassembled WGS sequence"/>
</dbReference>
<dbReference type="InterPro" id="IPR017871">
    <property type="entry name" value="ABC_transporter-like_CS"/>
</dbReference>
<feature type="domain" description="EGF-like" evidence="11">
    <location>
        <begin position="39"/>
        <end position="74"/>
    </location>
</feature>
<evidence type="ECO:0000256" key="3">
    <source>
        <dbReference type="ARBA" id="ARBA00022692"/>
    </source>
</evidence>
<evidence type="ECO:0000313" key="14">
    <source>
        <dbReference type="Proteomes" id="UP001211065"/>
    </source>
</evidence>
<gene>
    <name evidence="13" type="ORF">HK099_000835</name>
</gene>
<keyword evidence="5" id="KW-0067">ATP-binding</keyword>
<evidence type="ECO:0000259" key="12">
    <source>
        <dbReference type="PROSITE" id="PS50893"/>
    </source>
</evidence>
<proteinExistence type="predicted"/>
<feature type="transmembrane region" description="Helical" evidence="9">
    <location>
        <begin position="781"/>
        <end position="798"/>
    </location>
</feature>
<dbReference type="GO" id="GO:0140359">
    <property type="term" value="F:ABC-type transporter activity"/>
    <property type="evidence" value="ECO:0007669"/>
    <property type="project" value="InterPro"/>
</dbReference>
<keyword evidence="8" id="KW-0245">EGF-like domain</keyword>
<dbReference type="PROSITE" id="PS50893">
    <property type="entry name" value="ABC_TRANSPORTER_2"/>
    <property type="match status" value="1"/>
</dbReference>
<protein>
    <recommendedName>
        <fullName evidence="15">ABC transporter domain-containing protein</fullName>
    </recommendedName>
</protein>
<evidence type="ECO:0000256" key="10">
    <source>
        <dbReference type="SAM" id="SignalP"/>
    </source>
</evidence>
<comment type="subcellular location">
    <subcellularLocation>
        <location evidence="1">Membrane</location>
        <topology evidence="1">Multi-pass membrane protein</topology>
    </subcellularLocation>
</comment>
<dbReference type="InterPro" id="IPR000742">
    <property type="entry name" value="EGF"/>
</dbReference>
<evidence type="ECO:0000256" key="6">
    <source>
        <dbReference type="ARBA" id="ARBA00022989"/>
    </source>
</evidence>
<evidence type="ECO:0000256" key="1">
    <source>
        <dbReference type="ARBA" id="ARBA00004141"/>
    </source>
</evidence>
<evidence type="ECO:0000256" key="2">
    <source>
        <dbReference type="ARBA" id="ARBA00022448"/>
    </source>
</evidence>
<feature type="transmembrane region" description="Helical" evidence="9">
    <location>
        <begin position="692"/>
        <end position="713"/>
    </location>
</feature>
<dbReference type="PROSITE" id="PS00022">
    <property type="entry name" value="EGF_1"/>
    <property type="match status" value="1"/>
</dbReference>
<comment type="caution">
    <text evidence="13">The sequence shown here is derived from an EMBL/GenBank/DDBJ whole genome shotgun (WGS) entry which is preliminary data.</text>
</comment>
<keyword evidence="14" id="KW-1185">Reference proteome</keyword>
<name>A0AAD5TUX3_9FUNG</name>
<evidence type="ECO:0000256" key="7">
    <source>
        <dbReference type="ARBA" id="ARBA00023136"/>
    </source>
</evidence>
<dbReference type="Gene3D" id="3.40.50.300">
    <property type="entry name" value="P-loop containing nucleotide triphosphate hydrolases"/>
    <property type="match status" value="1"/>
</dbReference>
<dbReference type="InterPro" id="IPR050352">
    <property type="entry name" value="ABCG_transporters"/>
</dbReference>
<dbReference type="AlphaFoldDB" id="A0AAD5TUX3"/>
<feature type="signal peptide" evidence="10">
    <location>
        <begin position="1"/>
        <end position="15"/>
    </location>
</feature>
<dbReference type="Pfam" id="PF00005">
    <property type="entry name" value="ABC_tran"/>
    <property type="match status" value="1"/>
</dbReference>
<keyword evidence="2" id="KW-0813">Transport</keyword>
<feature type="transmembrane region" description="Helical" evidence="9">
    <location>
        <begin position="295"/>
        <end position="317"/>
    </location>
</feature>
<dbReference type="GO" id="GO:0016887">
    <property type="term" value="F:ATP hydrolysis activity"/>
    <property type="evidence" value="ECO:0007669"/>
    <property type="project" value="InterPro"/>
</dbReference>
<keyword evidence="6 9" id="KW-1133">Transmembrane helix</keyword>
<feature type="transmembrane region" description="Helical" evidence="9">
    <location>
        <begin position="830"/>
        <end position="852"/>
    </location>
</feature>
<feature type="domain" description="ABC transporter" evidence="12">
    <location>
        <begin position="338"/>
        <end position="578"/>
    </location>
</feature>
<evidence type="ECO:0000256" key="5">
    <source>
        <dbReference type="ARBA" id="ARBA00022840"/>
    </source>
</evidence>
<accession>A0AAD5TUX3</accession>
<evidence type="ECO:0000256" key="8">
    <source>
        <dbReference type="PROSITE-ProRule" id="PRU00076"/>
    </source>
</evidence>
<keyword evidence="4" id="KW-0547">Nucleotide-binding</keyword>
<dbReference type="FunFam" id="3.40.50.300:FF:001473">
    <property type="entry name" value="ATP-binding cassette transporter"/>
    <property type="match status" value="1"/>
</dbReference>
<feature type="disulfide bond" evidence="8">
    <location>
        <begin position="64"/>
        <end position="73"/>
    </location>
</feature>
<dbReference type="InterPro" id="IPR013525">
    <property type="entry name" value="ABC2_TM"/>
</dbReference>
<dbReference type="CDD" id="cd03213">
    <property type="entry name" value="ABCG_EPDR"/>
    <property type="match status" value="1"/>
</dbReference>
<keyword evidence="7 9" id="KW-0472">Membrane</keyword>
<sequence>MNLAIILGLLNLVFSQIQTNQTINPTNLNQTIQCPICESTFNCLTNKNSCNEFASCSTNGQCICPDGWTGVDCSKPACNSTNFEPQFRTPRSGNQCQCDNGFIGQNCNVCTQDSVCKGRSNAPVGSTYVCNKLNTVWQNSNMYCDVSVAELAFLFPNKVTATVNRNITGGTTLANLWYEDIEQFYCKAEQCSQKIVDLEYIWSCQQVKCRCIPGTKFCGNGGTIDLTRIIETEVSGSFSVNFPSETADMGTLFFDSLKAVFKKGLPLGPCRVGECVDPGYKINLLPVVTPPLSPAAIAGIAVGSGFLGLILFSLIIAKIYQLRLRKIPLPAPRTGAQLRFRDISYEVNNKSILKNVSGCANSGRLMAILGPSGAGKSTFLDILAGKKKSGKVFGDILINGKTMSSKKFRAISGYVDQEDLLIPNLTVKETLLFSANLRLPEGVTKLQKEKIVQETLDTLGLSHIENSKIGGNGVRGISGGEKRRVSIGVELVTSPSILFLDEPTSGLDSYNAMMVVKTLHTLANKGGKTLIFTIHQPRSDVYKLFDDVLLLAKGSVMYMGDAKEAETVFANQGSPCPSGYNIADHLLDIATLEALNEKPEAGVGIAVDAFIISDQTNETLRLRKSNKMEKSDFSDPYSIIDSNSSYSNSGSDPNSTTYLTSTENTETFSVSFLTQLNQLMGRSSKILFRESGLLLAHVLISIILGAFVGALYWRADSSLGGFQNHLGSNFFCLSLIGFSSLSAIGTFTTERLIFLRERSNGFYGPFPFFLSKILFDILPLRLIPGILMGTITFFMIGYGGSFLKYIVVVLLFSSQCGMFCLAIACAITDFGTATLVAAISMLFQMLMAGFLINAGRKKKKFLIFFF</sequence>
<dbReference type="PANTHER" id="PTHR48041:SF2">
    <property type="entry name" value="ATP-DEPENDENT PERMEASE-RELATED"/>
    <property type="match status" value="1"/>
</dbReference>
<dbReference type="GO" id="GO:0016020">
    <property type="term" value="C:membrane"/>
    <property type="evidence" value="ECO:0007669"/>
    <property type="project" value="UniProtKB-SubCell"/>
</dbReference>
<reference evidence="13" key="1">
    <citation type="submission" date="2020-05" db="EMBL/GenBank/DDBJ databases">
        <title>Phylogenomic resolution of chytrid fungi.</title>
        <authorList>
            <person name="Stajich J.E."/>
            <person name="Amses K."/>
            <person name="Simmons R."/>
            <person name="Seto K."/>
            <person name="Myers J."/>
            <person name="Bonds A."/>
            <person name="Quandt C.A."/>
            <person name="Barry K."/>
            <person name="Liu P."/>
            <person name="Grigoriev I."/>
            <person name="Longcore J.E."/>
            <person name="James T.Y."/>
        </authorList>
    </citation>
    <scope>NUCLEOTIDE SEQUENCE</scope>
    <source>
        <strain evidence="13">JEL0476</strain>
    </source>
</reference>
<dbReference type="SMART" id="SM00382">
    <property type="entry name" value="AAA"/>
    <property type="match status" value="1"/>
</dbReference>
<dbReference type="SUPFAM" id="SSF52540">
    <property type="entry name" value="P-loop containing nucleoside triphosphate hydrolases"/>
    <property type="match status" value="1"/>
</dbReference>
<comment type="caution">
    <text evidence="8">Lacks conserved residue(s) required for the propagation of feature annotation.</text>
</comment>
<feature type="chain" id="PRO_5041936861" description="ABC transporter domain-containing protein" evidence="10">
    <location>
        <begin position="16"/>
        <end position="866"/>
    </location>
</feature>
<keyword evidence="8" id="KW-1015">Disulfide bond</keyword>
<dbReference type="GO" id="GO:0005524">
    <property type="term" value="F:ATP binding"/>
    <property type="evidence" value="ECO:0007669"/>
    <property type="project" value="UniProtKB-KW"/>
</dbReference>
<dbReference type="Gene3D" id="2.10.25.10">
    <property type="entry name" value="Laminin"/>
    <property type="match status" value="1"/>
</dbReference>
<dbReference type="PROSITE" id="PS00211">
    <property type="entry name" value="ABC_TRANSPORTER_1"/>
    <property type="match status" value="1"/>
</dbReference>
<dbReference type="PROSITE" id="PS50026">
    <property type="entry name" value="EGF_3"/>
    <property type="match status" value="1"/>
</dbReference>